<evidence type="ECO:0000313" key="2">
    <source>
        <dbReference type="EMBL" id="KAK8178157.1"/>
    </source>
</evidence>
<accession>A0ABR1Y8D5</accession>
<feature type="region of interest" description="Disordered" evidence="1">
    <location>
        <begin position="1"/>
        <end position="77"/>
    </location>
</feature>
<proteinExistence type="predicted"/>
<comment type="caution">
    <text evidence="2">The sequence shown here is derived from an EMBL/GenBank/DDBJ whole genome shotgun (WGS) entry which is preliminary data.</text>
</comment>
<dbReference type="SUPFAM" id="SSF57997">
    <property type="entry name" value="Tropomyosin"/>
    <property type="match status" value="1"/>
</dbReference>
<name>A0ABR1Y8D5_9PEZI</name>
<feature type="compositionally biased region" description="Basic and acidic residues" evidence="1">
    <location>
        <begin position="7"/>
        <end position="21"/>
    </location>
</feature>
<keyword evidence="3" id="KW-1185">Reference proteome</keyword>
<dbReference type="EMBL" id="JBBWUH010000001">
    <property type="protein sequence ID" value="KAK8178157.1"/>
    <property type="molecule type" value="Genomic_DNA"/>
</dbReference>
<reference evidence="2 3" key="1">
    <citation type="journal article" date="2022" name="G3 (Bethesda)">
        <title>Enemy or ally: a genomic approach to elucidate the lifestyle of Phyllosticta citrichinaensis.</title>
        <authorList>
            <person name="Buijs V.A."/>
            <person name="Groenewald J.Z."/>
            <person name="Haridas S."/>
            <person name="LaButti K.M."/>
            <person name="Lipzen A."/>
            <person name="Martin F.M."/>
            <person name="Barry K."/>
            <person name="Grigoriev I.V."/>
            <person name="Crous P.W."/>
            <person name="Seidl M.F."/>
        </authorList>
    </citation>
    <scope>NUCLEOTIDE SEQUENCE [LARGE SCALE GENOMIC DNA]</scope>
    <source>
        <strain evidence="2 3">CBS 129764</strain>
    </source>
</reference>
<dbReference type="Proteomes" id="UP001456524">
    <property type="component" value="Unassembled WGS sequence"/>
</dbReference>
<feature type="region of interest" description="Disordered" evidence="1">
    <location>
        <begin position="132"/>
        <end position="160"/>
    </location>
</feature>
<evidence type="ECO:0000313" key="3">
    <source>
        <dbReference type="Proteomes" id="UP001456524"/>
    </source>
</evidence>
<sequence length="160" mass="18737">MRSQQDASRELHDRVSDRNDMIEGLEAALQHQQDAHEELHEKSDNSNDVIGDLESQLHRRQRRYDELQERLNSSNRLNEELEATLRRQQKMMEEIQNHNHALEMKLARGSKAADERLEDTNDRLECLKRTVSRLDPNVGPSKAKKQKTKETNPQPECGWC</sequence>
<gene>
    <name evidence="2" type="ORF">IWX90DRAFT_483076</name>
</gene>
<evidence type="ECO:0000256" key="1">
    <source>
        <dbReference type="SAM" id="MobiDB-lite"/>
    </source>
</evidence>
<protein>
    <submittedName>
        <fullName evidence="2">Uncharacterized protein</fullName>
    </submittedName>
</protein>
<organism evidence="2 3">
    <name type="scientific">Phyllosticta citrichinensis</name>
    <dbReference type="NCBI Taxonomy" id="1130410"/>
    <lineage>
        <taxon>Eukaryota</taxon>
        <taxon>Fungi</taxon>
        <taxon>Dikarya</taxon>
        <taxon>Ascomycota</taxon>
        <taxon>Pezizomycotina</taxon>
        <taxon>Dothideomycetes</taxon>
        <taxon>Dothideomycetes incertae sedis</taxon>
        <taxon>Botryosphaeriales</taxon>
        <taxon>Phyllostictaceae</taxon>
        <taxon>Phyllosticta</taxon>
    </lineage>
</organism>
<dbReference type="Gene3D" id="1.10.287.1490">
    <property type="match status" value="1"/>
</dbReference>
<feature type="compositionally biased region" description="Basic and acidic residues" evidence="1">
    <location>
        <begin position="33"/>
        <end position="45"/>
    </location>
</feature>